<dbReference type="EMBL" id="CP059165">
    <property type="protein sequence ID" value="QLL08772.1"/>
    <property type="molecule type" value="Genomic_DNA"/>
</dbReference>
<sequence length="60" mass="6109">MADSTLNPHASDSRHSGTTGLGSGTIGLVADDHGTATAFYWRGGVSPLAKTTQIALGRPK</sequence>
<organism evidence="2 3">
    <name type="scientific">Mycobacterium vicinigordonae</name>
    <dbReference type="NCBI Taxonomy" id="1719132"/>
    <lineage>
        <taxon>Bacteria</taxon>
        <taxon>Bacillati</taxon>
        <taxon>Actinomycetota</taxon>
        <taxon>Actinomycetes</taxon>
        <taxon>Mycobacteriales</taxon>
        <taxon>Mycobacteriaceae</taxon>
        <taxon>Mycobacterium</taxon>
    </lineage>
</organism>
<keyword evidence="3" id="KW-1185">Reference proteome</keyword>
<dbReference type="RefSeq" id="WP_180917357.1">
    <property type="nucleotide sequence ID" value="NZ_CP059165.1"/>
</dbReference>
<evidence type="ECO:0000313" key="3">
    <source>
        <dbReference type="Proteomes" id="UP000510682"/>
    </source>
</evidence>
<reference evidence="2 3" key="2">
    <citation type="submission" date="2020-07" db="EMBL/GenBank/DDBJ databases">
        <authorList>
            <person name="Yu X."/>
        </authorList>
    </citation>
    <scope>NUCLEOTIDE SEQUENCE [LARGE SCALE GENOMIC DNA]</scope>
    <source>
        <strain evidence="3">24</strain>
    </source>
</reference>
<accession>A0A7D6HW25</accession>
<dbReference type="AlphaFoldDB" id="A0A7D6HW25"/>
<dbReference type="KEGG" id="mgor:H0P51_07630"/>
<proteinExistence type="predicted"/>
<reference evidence="3" key="1">
    <citation type="submission" date="2020-07" db="EMBL/GenBank/DDBJ databases">
        <title>Description of Mycobacterium gordonae subsp. intergordonae subsp.nov. and Mycobacterium gordonae subsp. gordonae subsp. nov.</title>
        <authorList>
            <person name="Yu X."/>
        </authorList>
    </citation>
    <scope>NUCLEOTIDE SEQUENCE [LARGE SCALE GENOMIC DNA]</scope>
    <source>
        <strain evidence="3">24</strain>
    </source>
</reference>
<evidence type="ECO:0000256" key="1">
    <source>
        <dbReference type="SAM" id="MobiDB-lite"/>
    </source>
</evidence>
<name>A0A7D6HW25_9MYCO</name>
<dbReference type="Proteomes" id="UP000510682">
    <property type="component" value="Chromosome"/>
</dbReference>
<reference evidence="3" key="3">
    <citation type="submission" date="2023-07" db="EMBL/GenBank/DDBJ databases">
        <title>Description of Mycobacterium gordonae subsp. intergordonae subsp.nov. and Mycobacterium gordonae subsp. gordonae subsp. nov.</title>
        <authorList>
            <person name="Huang H."/>
        </authorList>
    </citation>
    <scope>NUCLEOTIDE SEQUENCE [LARGE SCALE GENOMIC DNA]</scope>
    <source>
        <strain evidence="3">24</strain>
    </source>
</reference>
<feature type="region of interest" description="Disordered" evidence="1">
    <location>
        <begin position="1"/>
        <end position="27"/>
    </location>
</feature>
<protein>
    <submittedName>
        <fullName evidence="2">Uncharacterized protein</fullName>
    </submittedName>
</protein>
<evidence type="ECO:0000313" key="2">
    <source>
        <dbReference type="EMBL" id="QLL08772.1"/>
    </source>
</evidence>
<gene>
    <name evidence="2" type="ORF">H0P51_07630</name>
</gene>
<feature type="compositionally biased region" description="Polar residues" evidence="1">
    <location>
        <begin position="1"/>
        <end position="10"/>
    </location>
</feature>